<dbReference type="InterPro" id="IPR011009">
    <property type="entry name" value="Kinase-like_dom_sf"/>
</dbReference>
<accession>A0ABX7I4P8</accession>
<gene>
    <name evidence="1" type="ORF">HWI92_07830</name>
</gene>
<evidence type="ECO:0000313" key="2">
    <source>
        <dbReference type="Proteomes" id="UP000612680"/>
    </source>
</evidence>
<sequence>MKPIIPATYSTLCPIALTIYLSERYPLTIIHCTFLVRGVRDTYLVDALQGRFILRVYRSTHRKLSHVQAEVALLLGLKKEGVSISYPVADLMEECIQQLQAVEGTPTRCFLATLRVSQRKY</sequence>
<organism evidence="1 2">
    <name type="scientific">Dyadobacter sandarakinus</name>
    <dbReference type="NCBI Taxonomy" id="2747268"/>
    <lineage>
        <taxon>Bacteria</taxon>
        <taxon>Pseudomonadati</taxon>
        <taxon>Bacteroidota</taxon>
        <taxon>Cytophagia</taxon>
        <taxon>Cytophagales</taxon>
        <taxon>Spirosomataceae</taxon>
        <taxon>Dyadobacter</taxon>
    </lineage>
</organism>
<dbReference type="RefSeq" id="WP_204662437.1">
    <property type="nucleotide sequence ID" value="NZ_CP056775.1"/>
</dbReference>
<reference evidence="1 2" key="1">
    <citation type="submission" date="2020-06" db="EMBL/GenBank/DDBJ databases">
        <title>Dyadobacter sandarakinus sp. nov., isolated from the soil of the Arctic Yellow River Station.</title>
        <authorList>
            <person name="Zhang Y."/>
            <person name="Peng F."/>
        </authorList>
    </citation>
    <scope>NUCLEOTIDE SEQUENCE [LARGE SCALE GENOMIC DNA]</scope>
    <source>
        <strain evidence="1 2">Q3-56</strain>
    </source>
</reference>
<keyword evidence="2" id="KW-1185">Reference proteome</keyword>
<name>A0ABX7I4P8_9BACT</name>
<dbReference type="Proteomes" id="UP000612680">
    <property type="component" value="Chromosome"/>
</dbReference>
<dbReference type="SUPFAM" id="SSF56112">
    <property type="entry name" value="Protein kinase-like (PK-like)"/>
    <property type="match status" value="1"/>
</dbReference>
<protein>
    <submittedName>
        <fullName evidence="1">Uncharacterized protein</fullName>
    </submittedName>
</protein>
<dbReference type="EMBL" id="CP056775">
    <property type="protein sequence ID" value="QRR00824.1"/>
    <property type="molecule type" value="Genomic_DNA"/>
</dbReference>
<evidence type="ECO:0000313" key="1">
    <source>
        <dbReference type="EMBL" id="QRR00824.1"/>
    </source>
</evidence>
<proteinExistence type="predicted"/>
<dbReference type="Gene3D" id="3.30.200.20">
    <property type="entry name" value="Phosphorylase Kinase, domain 1"/>
    <property type="match status" value="1"/>
</dbReference>